<dbReference type="RefSeq" id="XP_024576621.1">
    <property type="nucleotide sequence ID" value="XM_024725889.1"/>
</dbReference>
<dbReference type="OMA" id="NEWCIPA"/>
<keyword evidence="3" id="KW-1185">Reference proteome</keyword>
<dbReference type="GeneID" id="36405519"/>
<reference evidence="3" key="1">
    <citation type="submission" date="2014-09" db="EMBL/GenBank/DDBJ databases">
        <authorList>
            <person name="Sharma Rahul"/>
            <person name="Thines Marco"/>
        </authorList>
    </citation>
    <scope>NUCLEOTIDE SEQUENCE [LARGE SCALE GENOMIC DNA]</scope>
</reference>
<feature type="region of interest" description="Disordered" evidence="1">
    <location>
        <begin position="492"/>
        <end position="516"/>
    </location>
</feature>
<dbReference type="OrthoDB" id="75233at2759"/>
<organism evidence="2 3">
    <name type="scientific">Plasmopara halstedii</name>
    <name type="common">Downy mildew of sunflower</name>
    <dbReference type="NCBI Taxonomy" id="4781"/>
    <lineage>
        <taxon>Eukaryota</taxon>
        <taxon>Sar</taxon>
        <taxon>Stramenopiles</taxon>
        <taxon>Oomycota</taxon>
        <taxon>Peronosporomycetes</taxon>
        <taxon>Peronosporales</taxon>
        <taxon>Peronosporaceae</taxon>
        <taxon>Plasmopara</taxon>
    </lineage>
</organism>
<sequence length="588" mass="66253">MDNACKEHDHEHEIQWRDELNTRYITMMDADEVCLLFLDDLLTGIFQEMQVRAENLALFSIPARQLCVQLFESLNVSALKPSPSLDQSPDRWYTRDQSNILQYDPQLGDLSSDCSKSALQLLDSSHLEVGESIWTKEETPPQSIEIDRQVPGQIGKKASTNAVERAMKRKVLLQMPRRQGSRWKTVQNKVVTDLGIKLTRDNATKRSARSVSSENDADQPKAVTSANIFSLDKPQEVLSHETACRQDLSTQAEQEVARRTITTKSALLSINKSPLGNPDALGISSRGECQVSYANVRAKSIVTLGVESLSPTRPLQGRKNVKNPRSKFELERKPLLFAISDCVQEEPDERHAAVCSPIQQSCPFSLPESLKPEPPLPMLPLLNSSSLAVGVKAVVGGVEIRGPKRYPSRNVRLRLHNYRLSEKELSSSDHDLADCGHVPFSPVQTSAVRDEDSYRLPILPLMSPIKANPLKHVTLKSQNYDGMKGRMTRISPKSHVRQRPVPKVKQQVWESSNPSPPRVRNYHFASGKSFRKIFFSHDNDEELSCVKLQEDERENDYQSLVAPRRNDLPVVDLFNSELLADYDCDNNF</sequence>
<accession>A0A0P1AH75</accession>
<evidence type="ECO:0000313" key="3">
    <source>
        <dbReference type="Proteomes" id="UP000054928"/>
    </source>
</evidence>
<proteinExistence type="predicted"/>
<name>A0A0P1AH75_PLAHL</name>
<dbReference type="STRING" id="4781.A0A0P1AH75"/>
<evidence type="ECO:0000256" key="1">
    <source>
        <dbReference type="SAM" id="MobiDB-lite"/>
    </source>
</evidence>
<feature type="region of interest" description="Disordered" evidence="1">
    <location>
        <begin position="202"/>
        <end position="223"/>
    </location>
</feature>
<evidence type="ECO:0000313" key="2">
    <source>
        <dbReference type="EMBL" id="CEG40252.1"/>
    </source>
</evidence>
<dbReference type="EMBL" id="CCYD01000468">
    <property type="protein sequence ID" value="CEG40252.1"/>
    <property type="molecule type" value="Genomic_DNA"/>
</dbReference>
<protein>
    <submittedName>
        <fullName evidence="2">Uncharacterized protein</fullName>
    </submittedName>
</protein>
<feature type="compositionally biased region" description="Basic residues" evidence="1">
    <location>
        <begin position="492"/>
        <end position="502"/>
    </location>
</feature>
<dbReference type="Proteomes" id="UP000054928">
    <property type="component" value="Unassembled WGS sequence"/>
</dbReference>
<dbReference type="AlphaFoldDB" id="A0A0P1AH75"/>